<proteinExistence type="inferred from homology"/>
<reference evidence="11 12" key="1">
    <citation type="journal article" date="2020" name="Nat. Food">
        <title>A phased Vanilla planifolia genome enables genetic improvement of flavour and production.</title>
        <authorList>
            <person name="Hasing T."/>
            <person name="Tang H."/>
            <person name="Brym M."/>
            <person name="Khazi F."/>
            <person name="Huang T."/>
            <person name="Chambers A.H."/>
        </authorList>
    </citation>
    <scope>NUCLEOTIDE SEQUENCE [LARGE SCALE GENOMIC DNA]</scope>
    <source>
        <tissue evidence="11">Leaf</tissue>
    </source>
</reference>
<dbReference type="EMBL" id="JADCNL010000012">
    <property type="protein sequence ID" value="KAG0458232.1"/>
    <property type="molecule type" value="Genomic_DNA"/>
</dbReference>
<evidence type="ECO:0000256" key="9">
    <source>
        <dbReference type="SAM" id="Phobius"/>
    </source>
</evidence>
<dbReference type="OrthoDB" id="2506647at2759"/>
<keyword evidence="9" id="KW-0812">Transmembrane</keyword>
<evidence type="ECO:0000256" key="3">
    <source>
        <dbReference type="ARBA" id="ARBA00022833"/>
    </source>
</evidence>
<evidence type="ECO:0000256" key="1">
    <source>
        <dbReference type="ARBA" id="ARBA00022723"/>
    </source>
</evidence>
<evidence type="ECO:0000313" key="12">
    <source>
        <dbReference type="Proteomes" id="UP000636800"/>
    </source>
</evidence>
<comment type="function">
    <text evidence="7">Transcriptional regulator that specifically binds 5'-GATA-3' or 5'-GAT-3' motifs within gene promoters.</text>
</comment>
<keyword evidence="12" id="KW-1185">Reference proteome</keyword>
<dbReference type="InterPro" id="IPR000679">
    <property type="entry name" value="Znf_GATA"/>
</dbReference>
<dbReference type="PROSITE" id="PS50114">
    <property type="entry name" value="GATA_ZN_FINGER_2"/>
    <property type="match status" value="1"/>
</dbReference>
<dbReference type="Gene3D" id="3.30.50.10">
    <property type="entry name" value="Erythroid Transcription Factor GATA-1, subunit A"/>
    <property type="match status" value="1"/>
</dbReference>
<evidence type="ECO:0000256" key="7">
    <source>
        <dbReference type="ARBA" id="ARBA00037539"/>
    </source>
</evidence>
<keyword evidence="9" id="KW-0472">Membrane</keyword>
<evidence type="ECO:0000256" key="5">
    <source>
        <dbReference type="ARBA" id="ARBA00023163"/>
    </source>
</evidence>
<keyword evidence="9" id="KW-1133">Transmembrane helix</keyword>
<dbReference type="AlphaFoldDB" id="A0A835PYE3"/>
<keyword evidence="3" id="KW-0862">Zinc</keyword>
<dbReference type="GO" id="GO:0043565">
    <property type="term" value="F:sequence-specific DNA binding"/>
    <property type="evidence" value="ECO:0007669"/>
    <property type="project" value="InterPro"/>
</dbReference>
<dbReference type="Proteomes" id="UP000636800">
    <property type="component" value="Chromosome 12"/>
</dbReference>
<evidence type="ECO:0000256" key="6">
    <source>
        <dbReference type="ARBA" id="ARBA00024019"/>
    </source>
</evidence>
<evidence type="ECO:0000313" key="11">
    <source>
        <dbReference type="EMBL" id="KAG0458232.1"/>
    </source>
</evidence>
<keyword evidence="5" id="KW-0804">Transcription</keyword>
<dbReference type="GO" id="GO:0008270">
    <property type="term" value="F:zinc ion binding"/>
    <property type="evidence" value="ECO:0007669"/>
    <property type="project" value="UniProtKB-KW"/>
</dbReference>
<evidence type="ECO:0000256" key="4">
    <source>
        <dbReference type="ARBA" id="ARBA00023015"/>
    </source>
</evidence>
<sequence>MGSAMDSAKACSVCRSSKTPLWRNGPDGPKVFLLSPESSLAPLLYLLVVILLCLHCGFREMFSSVLCVLQSLCNACGIKYRKRKRREEKKVKGSRRVGVRKCGDSAAARAAMLTVEEMKGCSGRSKRKCCCFCFESATKSLRAGGEGGRLWASTEFGVAGR</sequence>
<accession>A0A835PYE3</accession>
<keyword evidence="2 8" id="KW-0863">Zinc-finger</keyword>
<comment type="caution">
    <text evidence="11">The sequence shown here is derived from an EMBL/GenBank/DDBJ whole genome shotgun (WGS) entry which is preliminary data.</text>
</comment>
<evidence type="ECO:0000259" key="10">
    <source>
        <dbReference type="PROSITE" id="PS50114"/>
    </source>
</evidence>
<dbReference type="PANTHER" id="PTHR47172">
    <property type="entry name" value="OS01G0976800 PROTEIN"/>
    <property type="match status" value="1"/>
</dbReference>
<name>A0A835PYE3_VANPL</name>
<feature type="domain" description="GATA-type" evidence="10">
    <location>
        <begin position="5"/>
        <end position="28"/>
    </location>
</feature>
<comment type="similarity">
    <text evidence="6">Belongs to the type IV zinc-finger family. Class B subfamily.</text>
</comment>
<organism evidence="11 12">
    <name type="scientific">Vanilla planifolia</name>
    <name type="common">Vanilla</name>
    <dbReference type="NCBI Taxonomy" id="51239"/>
    <lineage>
        <taxon>Eukaryota</taxon>
        <taxon>Viridiplantae</taxon>
        <taxon>Streptophyta</taxon>
        <taxon>Embryophyta</taxon>
        <taxon>Tracheophyta</taxon>
        <taxon>Spermatophyta</taxon>
        <taxon>Magnoliopsida</taxon>
        <taxon>Liliopsida</taxon>
        <taxon>Asparagales</taxon>
        <taxon>Orchidaceae</taxon>
        <taxon>Vanilloideae</taxon>
        <taxon>Vanilleae</taxon>
        <taxon>Vanilla</taxon>
    </lineage>
</organism>
<evidence type="ECO:0000256" key="8">
    <source>
        <dbReference type="PROSITE-ProRule" id="PRU00094"/>
    </source>
</evidence>
<gene>
    <name evidence="11" type="ORF">HPP92_023389</name>
</gene>
<dbReference type="GO" id="GO:0006355">
    <property type="term" value="P:regulation of DNA-templated transcription"/>
    <property type="evidence" value="ECO:0007669"/>
    <property type="project" value="InterPro"/>
</dbReference>
<evidence type="ECO:0000256" key="2">
    <source>
        <dbReference type="ARBA" id="ARBA00022771"/>
    </source>
</evidence>
<feature type="transmembrane region" description="Helical" evidence="9">
    <location>
        <begin position="39"/>
        <end position="58"/>
    </location>
</feature>
<keyword evidence="4" id="KW-0805">Transcription regulation</keyword>
<protein>
    <recommendedName>
        <fullName evidence="10">GATA-type domain-containing protein</fullName>
    </recommendedName>
</protein>
<keyword evidence="1" id="KW-0479">Metal-binding</keyword>
<dbReference type="PANTHER" id="PTHR47172:SF1">
    <property type="entry name" value="GATA TRANSCRIPTION FACTOR 15"/>
    <property type="match status" value="1"/>
</dbReference>
<dbReference type="InterPro" id="IPR013088">
    <property type="entry name" value="Znf_NHR/GATA"/>
</dbReference>